<feature type="transmembrane region" description="Helical" evidence="1">
    <location>
        <begin position="21"/>
        <end position="38"/>
    </location>
</feature>
<evidence type="ECO:0000313" key="4">
    <source>
        <dbReference type="Proteomes" id="UP001597205"/>
    </source>
</evidence>
<dbReference type="GO" id="GO:0016301">
    <property type="term" value="F:kinase activity"/>
    <property type="evidence" value="ECO:0007669"/>
    <property type="project" value="UniProtKB-KW"/>
</dbReference>
<dbReference type="RefSeq" id="WP_380897129.1">
    <property type="nucleotide sequence ID" value="NZ_JBHTKY010000019.1"/>
</dbReference>
<keyword evidence="3" id="KW-0418">Kinase</keyword>
<keyword evidence="1" id="KW-1133">Transmembrane helix</keyword>
<evidence type="ECO:0000259" key="2">
    <source>
        <dbReference type="Pfam" id="PF06580"/>
    </source>
</evidence>
<keyword evidence="1" id="KW-0812">Transmembrane</keyword>
<evidence type="ECO:0000256" key="1">
    <source>
        <dbReference type="SAM" id="Phobius"/>
    </source>
</evidence>
<feature type="domain" description="Signal transduction histidine kinase internal region" evidence="2">
    <location>
        <begin position="163"/>
        <end position="238"/>
    </location>
</feature>
<feature type="transmembrane region" description="Helical" evidence="1">
    <location>
        <begin position="44"/>
        <end position="62"/>
    </location>
</feature>
<keyword evidence="1" id="KW-0472">Membrane</keyword>
<accession>A0ABW3RMZ1</accession>
<dbReference type="InterPro" id="IPR010559">
    <property type="entry name" value="Sig_transdc_His_kin_internal"/>
</dbReference>
<feature type="transmembrane region" description="Helical" evidence="1">
    <location>
        <begin position="74"/>
        <end position="95"/>
    </location>
</feature>
<dbReference type="Proteomes" id="UP001597205">
    <property type="component" value="Unassembled WGS sequence"/>
</dbReference>
<evidence type="ECO:0000313" key="3">
    <source>
        <dbReference type="EMBL" id="MFD1166459.1"/>
    </source>
</evidence>
<name>A0ABW3RMZ1_9SPHI</name>
<dbReference type="InterPro" id="IPR050640">
    <property type="entry name" value="Bact_2-comp_sensor_kinase"/>
</dbReference>
<dbReference type="PANTHER" id="PTHR34220:SF7">
    <property type="entry name" value="SENSOR HISTIDINE KINASE YPDA"/>
    <property type="match status" value="1"/>
</dbReference>
<comment type="caution">
    <text evidence="3">The sequence shown here is derived from an EMBL/GenBank/DDBJ whole genome shotgun (WGS) entry which is preliminary data.</text>
</comment>
<sequence>MTESYLSSIKRTMAGRTVRHAGFWLAYLTYFYAVNRLGNQNLTLPTVIFSLPFFLLVYYGVGHALGAHFSRGRYAAAAGLALAVYLAAFLGMLSLTHGGASHLGLFSEYLTSSPEFSMGKFLQNYLKLIGNFSIFAALGHQYRTKLASMEKEGRERESRLRFEYASLAQQVSPHLLANLFQSLDRQMSGDVPEQVRSGVMDLYELMLHYMRASLPESSRTVLLSEELGACRRFIQVSSTMSGREPTFRWDLSGELSGAVVPPTTLLTLVENVFKHGDPYSPGRPPQIRVSVGRDLCSISVSNTCRKGNPLSDRHGLGLTNLRKRLHHVFQNRYQMVCSCHEGVHSVDIRIEF</sequence>
<keyword evidence="3" id="KW-0808">Transferase</keyword>
<dbReference type="PANTHER" id="PTHR34220">
    <property type="entry name" value="SENSOR HISTIDINE KINASE YPDA"/>
    <property type="match status" value="1"/>
</dbReference>
<organism evidence="3 4">
    <name type="scientific">Sphingobacterium daejeonense</name>
    <dbReference type="NCBI Taxonomy" id="371142"/>
    <lineage>
        <taxon>Bacteria</taxon>
        <taxon>Pseudomonadati</taxon>
        <taxon>Bacteroidota</taxon>
        <taxon>Sphingobacteriia</taxon>
        <taxon>Sphingobacteriales</taxon>
        <taxon>Sphingobacteriaceae</taxon>
        <taxon>Sphingobacterium</taxon>
    </lineage>
</organism>
<protein>
    <submittedName>
        <fullName evidence="3">Histidine kinase</fullName>
    </submittedName>
</protein>
<dbReference type="EMBL" id="JBHTKY010000019">
    <property type="protein sequence ID" value="MFD1166459.1"/>
    <property type="molecule type" value="Genomic_DNA"/>
</dbReference>
<dbReference type="Pfam" id="PF06580">
    <property type="entry name" value="His_kinase"/>
    <property type="match status" value="1"/>
</dbReference>
<keyword evidence="4" id="KW-1185">Reference proteome</keyword>
<reference evidence="4" key="1">
    <citation type="journal article" date="2019" name="Int. J. Syst. Evol. Microbiol.">
        <title>The Global Catalogue of Microorganisms (GCM) 10K type strain sequencing project: providing services to taxonomists for standard genome sequencing and annotation.</title>
        <authorList>
            <consortium name="The Broad Institute Genomics Platform"/>
            <consortium name="The Broad Institute Genome Sequencing Center for Infectious Disease"/>
            <person name="Wu L."/>
            <person name="Ma J."/>
        </authorList>
    </citation>
    <scope>NUCLEOTIDE SEQUENCE [LARGE SCALE GENOMIC DNA]</scope>
    <source>
        <strain evidence="4">CCUG 52468</strain>
    </source>
</reference>
<gene>
    <name evidence="3" type="ORF">ACFQ2C_12665</name>
</gene>
<proteinExistence type="predicted"/>